<dbReference type="GO" id="GO:0097367">
    <property type="term" value="F:carbohydrate derivative binding"/>
    <property type="evidence" value="ECO:0007669"/>
    <property type="project" value="InterPro"/>
</dbReference>
<evidence type="ECO:0000259" key="5">
    <source>
        <dbReference type="PROSITE" id="PS51464"/>
    </source>
</evidence>
<feature type="domain" description="SIS" evidence="5">
    <location>
        <begin position="125"/>
        <end position="265"/>
    </location>
</feature>
<organism evidence="6 7">
    <name type="scientific">Mediterraneibacter hominis</name>
    <dbReference type="NCBI Taxonomy" id="2763054"/>
    <lineage>
        <taxon>Bacteria</taxon>
        <taxon>Bacillati</taxon>
        <taxon>Bacillota</taxon>
        <taxon>Clostridia</taxon>
        <taxon>Lachnospirales</taxon>
        <taxon>Lachnospiraceae</taxon>
        <taxon>Mediterraneibacter</taxon>
    </lineage>
</organism>
<dbReference type="SUPFAM" id="SSF53697">
    <property type="entry name" value="SIS domain"/>
    <property type="match status" value="1"/>
</dbReference>
<dbReference type="Gene3D" id="1.10.10.10">
    <property type="entry name" value="Winged helix-like DNA-binding domain superfamily/Winged helix DNA-binding domain"/>
    <property type="match status" value="1"/>
</dbReference>
<evidence type="ECO:0000313" key="7">
    <source>
        <dbReference type="Proteomes" id="UP000652477"/>
    </source>
</evidence>
<gene>
    <name evidence="6" type="ORF">H8S37_15630</name>
</gene>
<accession>A0A923RTJ6</accession>
<dbReference type="Pfam" id="PF01418">
    <property type="entry name" value="HTH_6"/>
    <property type="match status" value="1"/>
</dbReference>
<dbReference type="AlphaFoldDB" id="A0A923RTJ6"/>
<dbReference type="Gene3D" id="3.40.50.10490">
    <property type="entry name" value="Glucose-6-phosphate isomerase like protein, domain 1"/>
    <property type="match status" value="1"/>
</dbReference>
<dbReference type="EMBL" id="JACOPF010000004">
    <property type="protein sequence ID" value="MBC5690347.1"/>
    <property type="molecule type" value="Genomic_DNA"/>
</dbReference>
<sequence>MKSVLVRFQEYEIKASGAERTVVRFILEHPKECSAYSIHQLAEHSFTSASTIVRLCKKTGFSGYKEFQKALIAENSIREEIDSKKSLDIEKEDRQEELIAKVTYRNIVSLEKTRKLMDEEVLEQCTVLLEQSKSIRFFGIGASQLVAQDAYMKFLRSDKICFSHDDWHVQLLYAKNMTSKDVAIVISYSGLTKEMLQCAKMAKKKGASVIAITRFADSPLRRIADFNLYVAASELLLRSGAMSSRIAQLNVVDILYTAYLNRHYEEAVIQTRETYILKEQQEE</sequence>
<protein>
    <submittedName>
        <fullName evidence="6">MurR/RpiR family transcriptional regulator</fullName>
    </submittedName>
</protein>
<dbReference type="InterPro" id="IPR036388">
    <property type="entry name" value="WH-like_DNA-bd_sf"/>
</dbReference>
<dbReference type="RefSeq" id="WP_186877000.1">
    <property type="nucleotide sequence ID" value="NZ_JACOPF010000004.1"/>
</dbReference>
<comment type="caution">
    <text evidence="6">The sequence shown here is derived from an EMBL/GenBank/DDBJ whole genome shotgun (WGS) entry which is preliminary data.</text>
</comment>
<feature type="domain" description="HTH rpiR-type" evidence="4">
    <location>
        <begin position="2"/>
        <end position="78"/>
    </location>
</feature>
<dbReference type="Pfam" id="PF01380">
    <property type="entry name" value="SIS"/>
    <property type="match status" value="1"/>
</dbReference>
<evidence type="ECO:0000256" key="2">
    <source>
        <dbReference type="ARBA" id="ARBA00023125"/>
    </source>
</evidence>
<evidence type="ECO:0000313" key="6">
    <source>
        <dbReference type="EMBL" id="MBC5690347.1"/>
    </source>
</evidence>
<dbReference type="Proteomes" id="UP000652477">
    <property type="component" value="Unassembled WGS sequence"/>
</dbReference>
<dbReference type="InterPro" id="IPR001347">
    <property type="entry name" value="SIS_dom"/>
</dbReference>
<dbReference type="InterPro" id="IPR000281">
    <property type="entry name" value="HTH_RpiR"/>
</dbReference>
<keyword evidence="7" id="KW-1185">Reference proteome</keyword>
<dbReference type="GO" id="GO:1901135">
    <property type="term" value="P:carbohydrate derivative metabolic process"/>
    <property type="evidence" value="ECO:0007669"/>
    <property type="project" value="InterPro"/>
</dbReference>
<dbReference type="PROSITE" id="PS51464">
    <property type="entry name" value="SIS"/>
    <property type="match status" value="1"/>
</dbReference>
<dbReference type="SUPFAM" id="SSF46689">
    <property type="entry name" value="Homeodomain-like"/>
    <property type="match status" value="1"/>
</dbReference>
<dbReference type="InterPro" id="IPR047640">
    <property type="entry name" value="RpiR-like"/>
</dbReference>
<dbReference type="GO" id="GO:0003677">
    <property type="term" value="F:DNA binding"/>
    <property type="evidence" value="ECO:0007669"/>
    <property type="project" value="UniProtKB-KW"/>
</dbReference>
<dbReference type="PANTHER" id="PTHR30514">
    <property type="entry name" value="GLUCOKINASE"/>
    <property type="match status" value="1"/>
</dbReference>
<dbReference type="CDD" id="cd05013">
    <property type="entry name" value="SIS_RpiR"/>
    <property type="match status" value="1"/>
</dbReference>
<dbReference type="GO" id="GO:0003700">
    <property type="term" value="F:DNA-binding transcription factor activity"/>
    <property type="evidence" value="ECO:0007669"/>
    <property type="project" value="InterPro"/>
</dbReference>
<keyword evidence="2" id="KW-0238">DNA-binding</keyword>
<reference evidence="6" key="1">
    <citation type="submission" date="2020-08" db="EMBL/GenBank/DDBJ databases">
        <title>Genome public.</title>
        <authorList>
            <person name="Liu C."/>
            <person name="Sun Q."/>
        </authorList>
    </citation>
    <scope>NUCLEOTIDE SEQUENCE</scope>
    <source>
        <strain evidence="6">NSJ-55</strain>
    </source>
</reference>
<proteinExistence type="predicted"/>
<evidence type="ECO:0000256" key="3">
    <source>
        <dbReference type="ARBA" id="ARBA00023163"/>
    </source>
</evidence>
<evidence type="ECO:0000259" key="4">
    <source>
        <dbReference type="PROSITE" id="PS51071"/>
    </source>
</evidence>
<dbReference type="InterPro" id="IPR009057">
    <property type="entry name" value="Homeodomain-like_sf"/>
</dbReference>
<evidence type="ECO:0000256" key="1">
    <source>
        <dbReference type="ARBA" id="ARBA00023015"/>
    </source>
</evidence>
<dbReference type="PROSITE" id="PS51071">
    <property type="entry name" value="HTH_RPIR"/>
    <property type="match status" value="1"/>
</dbReference>
<keyword evidence="3" id="KW-0804">Transcription</keyword>
<dbReference type="PANTHER" id="PTHR30514:SF1">
    <property type="entry name" value="HTH-TYPE TRANSCRIPTIONAL REGULATOR HEXR-RELATED"/>
    <property type="match status" value="1"/>
</dbReference>
<name>A0A923RTJ6_9FIRM</name>
<dbReference type="InterPro" id="IPR046348">
    <property type="entry name" value="SIS_dom_sf"/>
</dbReference>
<dbReference type="InterPro" id="IPR035472">
    <property type="entry name" value="RpiR-like_SIS"/>
</dbReference>
<keyword evidence="1" id="KW-0805">Transcription regulation</keyword>